<organism evidence="2 3">
    <name type="scientific">Neurospora tetraspora</name>
    <dbReference type="NCBI Taxonomy" id="94610"/>
    <lineage>
        <taxon>Eukaryota</taxon>
        <taxon>Fungi</taxon>
        <taxon>Dikarya</taxon>
        <taxon>Ascomycota</taxon>
        <taxon>Pezizomycotina</taxon>
        <taxon>Sordariomycetes</taxon>
        <taxon>Sordariomycetidae</taxon>
        <taxon>Sordariales</taxon>
        <taxon>Sordariaceae</taxon>
        <taxon>Neurospora</taxon>
    </lineage>
</organism>
<feature type="region of interest" description="Disordered" evidence="1">
    <location>
        <begin position="61"/>
        <end position="83"/>
    </location>
</feature>
<sequence>MGAVAFSATFIFISIGGVSTYYFSLPIWCFQVCSNLFLPSTFPHLVKSYTRTTKPRYFISNSGKARQGKGSKKTDGQIGRGNSAEAKGCWSVGRLVGSDGRDGLQGKVEASFLLNFTTTQYVTAVCEHFFFSCFVLFFSLKVCLKPGWCVCEQKE</sequence>
<protein>
    <submittedName>
        <fullName evidence="2">Uncharacterized protein</fullName>
    </submittedName>
</protein>
<accession>A0AAE0JLA7</accession>
<keyword evidence="3" id="KW-1185">Reference proteome</keyword>
<evidence type="ECO:0000256" key="1">
    <source>
        <dbReference type="SAM" id="MobiDB-lite"/>
    </source>
</evidence>
<dbReference type="AlphaFoldDB" id="A0AAE0JLA7"/>
<dbReference type="EMBL" id="JAUEPP010000002">
    <property type="protein sequence ID" value="KAK3351528.1"/>
    <property type="molecule type" value="Genomic_DNA"/>
</dbReference>
<gene>
    <name evidence="2" type="ORF">B0H65DRAFT_124244</name>
</gene>
<evidence type="ECO:0000313" key="3">
    <source>
        <dbReference type="Proteomes" id="UP001278500"/>
    </source>
</evidence>
<proteinExistence type="predicted"/>
<name>A0AAE0JLA7_9PEZI</name>
<reference evidence="2" key="1">
    <citation type="journal article" date="2023" name="Mol. Phylogenet. Evol.">
        <title>Genome-scale phylogeny and comparative genomics of the fungal order Sordariales.</title>
        <authorList>
            <person name="Hensen N."/>
            <person name="Bonometti L."/>
            <person name="Westerberg I."/>
            <person name="Brannstrom I.O."/>
            <person name="Guillou S."/>
            <person name="Cros-Aarteil S."/>
            <person name="Calhoun S."/>
            <person name="Haridas S."/>
            <person name="Kuo A."/>
            <person name="Mondo S."/>
            <person name="Pangilinan J."/>
            <person name="Riley R."/>
            <person name="LaButti K."/>
            <person name="Andreopoulos B."/>
            <person name="Lipzen A."/>
            <person name="Chen C."/>
            <person name="Yan M."/>
            <person name="Daum C."/>
            <person name="Ng V."/>
            <person name="Clum A."/>
            <person name="Steindorff A."/>
            <person name="Ohm R.A."/>
            <person name="Martin F."/>
            <person name="Silar P."/>
            <person name="Natvig D.O."/>
            <person name="Lalanne C."/>
            <person name="Gautier V."/>
            <person name="Ament-Velasquez S.L."/>
            <person name="Kruys A."/>
            <person name="Hutchinson M.I."/>
            <person name="Powell A.J."/>
            <person name="Barry K."/>
            <person name="Miller A.N."/>
            <person name="Grigoriev I.V."/>
            <person name="Debuchy R."/>
            <person name="Gladieux P."/>
            <person name="Hiltunen Thoren M."/>
            <person name="Johannesson H."/>
        </authorList>
    </citation>
    <scope>NUCLEOTIDE SEQUENCE</scope>
    <source>
        <strain evidence="2">CBS 560.94</strain>
    </source>
</reference>
<dbReference type="RefSeq" id="XP_062684823.1">
    <property type="nucleotide sequence ID" value="XM_062820720.1"/>
</dbReference>
<comment type="caution">
    <text evidence="2">The sequence shown here is derived from an EMBL/GenBank/DDBJ whole genome shotgun (WGS) entry which is preliminary data.</text>
</comment>
<dbReference type="GeneID" id="87857874"/>
<evidence type="ECO:0000313" key="2">
    <source>
        <dbReference type="EMBL" id="KAK3351528.1"/>
    </source>
</evidence>
<dbReference type="Proteomes" id="UP001278500">
    <property type="component" value="Unassembled WGS sequence"/>
</dbReference>
<reference evidence="2" key="2">
    <citation type="submission" date="2023-06" db="EMBL/GenBank/DDBJ databases">
        <authorList>
            <consortium name="Lawrence Berkeley National Laboratory"/>
            <person name="Haridas S."/>
            <person name="Hensen N."/>
            <person name="Bonometti L."/>
            <person name="Westerberg I."/>
            <person name="Brannstrom I.O."/>
            <person name="Guillou S."/>
            <person name="Cros-Aarteil S."/>
            <person name="Calhoun S."/>
            <person name="Kuo A."/>
            <person name="Mondo S."/>
            <person name="Pangilinan J."/>
            <person name="Riley R."/>
            <person name="Labutti K."/>
            <person name="Andreopoulos B."/>
            <person name="Lipzen A."/>
            <person name="Chen C."/>
            <person name="Yanf M."/>
            <person name="Daum C."/>
            <person name="Ng V."/>
            <person name="Clum A."/>
            <person name="Steindorff A."/>
            <person name="Ohm R."/>
            <person name="Martin F."/>
            <person name="Silar P."/>
            <person name="Natvig D."/>
            <person name="Lalanne C."/>
            <person name="Gautier V."/>
            <person name="Ament-Velasquez S.L."/>
            <person name="Kruys A."/>
            <person name="Hutchinson M.I."/>
            <person name="Powell A.J."/>
            <person name="Barry K."/>
            <person name="Miller A.N."/>
            <person name="Grigoriev I.V."/>
            <person name="Debuchy R."/>
            <person name="Gladieux P."/>
            <person name="Thoren M.H."/>
            <person name="Johannesson H."/>
        </authorList>
    </citation>
    <scope>NUCLEOTIDE SEQUENCE</scope>
    <source>
        <strain evidence="2">CBS 560.94</strain>
    </source>
</reference>